<dbReference type="AlphaFoldDB" id="A0A6V8KQZ2"/>
<feature type="transmembrane region" description="Helical" evidence="1">
    <location>
        <begin position="224"/>
        <end position="242"/>
    </location>
</feature>
<feature type="transmembrane region" description="Helical" evidence="1">
    <location>
        <begin position="156"/>
        <end position="173"/>
    </location>
</feature>
<evidence type="ECO:0000313" key="2">
    <source>
        <dbReference type="EMBL" id="GFJ84286.1"/>
    </source>
</evidence>
<reference evidence="2 3" key="1">
    <citation type="submission" date="2020-03" db="EMBL/GenBank/DDBJ databases">
        <title>Whole genome shotgun sequence of Phytohabitans houttuyneae NBRC 108639.</title>
        <authorList>
            <person name="Komaki H."/>
            <person name="Tamura T."/>
        </authorList>
    </citation>
    <scope>NUCLEOTIDE SEQUENCE [LARGE SCALE GENOMIC DNA]</scope>
    <source>
        <strain evidence="2 3">NBRC 108639</strain>
    </source>
</reference>
<name>A0A6V8KQZ2_9ACTN</name>
<feature type="transmembrane region" description="Helical" evidence="1">
    <location>
        <begin position="103"/>
        <end position="124"/>
    </location>
</feature>
<sequence length="310" mass="32228">MSPLEARYRRLLRLYPADYRAERGEEMVGTYLQMVRNGQRWPRAADVADLVAGSLRQRVRAAGPAFAGGRHAAAVLALATAGALAAIWLLYVELTGERHFGPFRGLGGLVWLAWLAAAVLPVASSGRAHRWTVAGALAATVAVVPVSALVPVDRPALMELLPQFALGVVALGLDGRGTRANPAVPAVATSVTAAVLLLFCLPYSPLPAGFGVSYGYRAEVHSVAPAAGALLAAAGLACAALLRARGLWALTLLATPVALCFVEPVARRISGKRPWNPADFDDLVLASVGLTGVAVVVVLGLQVAARRASA</sequence>
<reference evidence="2 3" key="2">
    <citation type="submission" date="2020-03" db="EMBL/GenBank/DDBJ databases">
        <authorList>
            <person name="Ichikawa N."/>
            <person name="Kimura A."/>
            <person name="Kitahashi Y."/>
            <person name="Uohara A."/>
        </authorList>
    </citation>
    <scope>NUCLEOTIDE SEQUENCE [LARGE SCALE GENOMIC DNA]</scope>
    <source>
        <strain evidence="2 3">NBRC 108639</strain>
    </source>
</reference>
<dbReference type="Proteomes" id="UP000482800">
    <property type="component" value="Unassembled WGS sequence"/>
</dbReference>
<keyword evidence="1" id="KW-1133">Transmembrane helix</keyword>
<accession>A0A6V8KQZ2</accession>
<comment type="caution">
    <text evidence="2">The sequence shown here is derived from an EMBL/GenBank/DDBJ whole genome shotgun (WGS) entry which is preliminary data.</text>
</comment>
<feature type="transmembrane region" description="Helical" evidence="1">
    <location>
        <begin position="185"/>
        <end position="204"/>
    </location>
</feature>
<protein>
    <submittedName>
        <fullName evidence="2">Uncharacterized protein</fullName>
    </submittedName>
</protein>
<keyword evidence="1" id="KW-0812">Transmembrane</keyword>
<feature type="transmembrane region" description="Helical" evidence="1">
    <location>
        <begin position="247"/>
        <end position="266"/>
    </location>
</feature>
<keyword evidence="1" id="KW-0472">Membrane</keyword>
<gene>
    <name evidence="2" type="ORF">Phou_084660</name>
</gene>
<feature type="transmembrane region" description="Helical" evidence="1">
    <location>
        <begin position="72"/>
        <end position="91"/>
    </location>
</feature>
<evidence type="ECO:0000313" key="3">
    <source>
        <dbReference type="Proteomes" id="UP000482800"/>
    </source>
</evidence>
<dbReference type="RefSeq" id="WP_173067889.1">
    <property type="nucleotide sequence ID" value="NZ_BAABGO010000039.1"/>
</dbReference>
<proteinExistence type="predicted"/>
<organism evidence="2 3">
    <name type="scientific">Phytohabitans houttuyneae</name>
    <dbReference type="NCBI Taxonomy" id="1076126"/>
    <lineage>
        <taxon>Bacteria</taxon>
        <taxon>Bacillati</taxon>
        <taxon>Actinomycetota</taxon>
        <taxon>Actinomycetes</taxon>
        <taxon>Micromonosporales</taxon>
        <taxon>Micromonosporaceae</taxon>
    </lineage>
</organism>
<feature type="transmembrane region" description="Helical" evidence="1">
    <location>
        <begin position="131"/>
        <end position="150"/>
    </location>
</feature>
<evidence type="ECO:0000256" key="1">
    <source>
        <dbReference type="SAM" id="Phobius"/>
    </source>
</evidence>
<dbReference type="EMBL" id="BLPF01000003">
    <property type="protein sequence ID" value="GFJ84286.1"/>
    <property type="molecule type" value="Genomic_DNA"/>
</dbReference>
<keyword evidence="3" id="KW-1185">Reference proteome</keyword>
<feature type="transmembrane region" description="Helical" evidence="1">
    <location>
        <begin position="286"/>
        <end position="305"/>
    </location>
</feature>